<dbReference type="GO" id="GO:0004829">
    <property type="term" value="F:threonine-tRNA ligase activity"/>
    <property type="evidence" value="ECO:0007669"/>
    <property type="project" value="UniProtKB-UniRule"/>
</dbReference>
<dbReference type="Pfam" id="PF03129">
    <property type="entry name" value="HGTP_anticodon"/>
    <property type="match status" value="1"/>
</dbReference>
<keyword evidence="7 13" id="KW-0862">Zinc</keyword>
<dbReference type="InterPro" id="IPR033728">
    <property type="entry name" value="ThrRS_core"/>
</dbReference>
<sequence>MKKQNTTSDNKLDIVRHSASHILAAAVLDMFPEARFGIGPTIEDGFYYDFDLPRTLIPEDLPILEEKMRAIIKKNTAFERTEIDVKKAEALFKKAKQPYKVELIKDLVKDEKAKKVSLYKTGDFVDLCRGPHIDSAGEIKPDAFKLFKIAGAYWQGSEKNKMLQRIYGTAFETKKDLEAYLKKLEEAEKRDHRKIGKEMDLFSLPELAGGGLPIWHPKGSVLRRIIEDFWKQEHQKNDYQLIYSPHIGNVNIWKKSGHLEFYKENLYSPIKIDTEEYLLKPMNCPFHIFVYQSQPRSYKELPIRYAELGTVYRYERSGVLHGLTRVRGFTQDDAHIFCLPDQLSDELVRIIDFAVKMLKLFGFSNYDIYLSTRPEKYIGEEKIWNKATNALKYALDKTGLKYRIDPGEGVFYGPKIDIKIKDALERAWQCTTIQVDFNLPERFDVLYFDKKGKKQQPIMIHRALLGSLERFIGVLIEHYAGVFPAWLAPEQVWVLPIGSRHEEYAFKIAETLKKDGIRVVVKNENETIGKKIRDGEIQKIPYLLVVGDKEMSSDSVAVRERRKGDLGPMKLEEFIKKINNEIESKK</sequence>
<feature type="domain" description="Aminoacyl-transfer RNA synthetases class-II family profile" evidence="14">
    <location>
        <begin position="222"/>
        <end position="484"/>
    </location>
</feature>
<dbReference type="InterPro" id="IPR006195">
    <property type="entry name" value="aa-tRNA-synth_II"/>
</dbReference>
<evidence type="ECO:0000256" key="7">
    <source>
        <dbReference type="ARBA" id="ARBA00022833"/>
    </source>
</evidence>
<dbReference type="GO" id="GO:0005737">
    <property type="term" value="C:cytoplasm"/>
    <property type="evidence" value="ECO:0007669"/>
    <property type="project" value="UniProtKB-SubCell"/>
</dbReference>
<dbReference type="InterPro" id="IPR018163">
    <property type="entry name" value="Thr/Ala-tRNA-synth_IIc_edit"/>
</dbReference>
<evidence type="ECO:0000256" key="9">
    <source>
        <dbReference type="ARBA" id="ARBA00022884"/>
    </source>
</evidence>
<dbReference type="InterPro" id="IPR012947">
    <property type="entry name" value="tRNA_SAD"/>
</dbReference>
<dbReference type="FunFam" id="3.30.930.10:FF:000002">
    <property type="entry name" value="Threonine--tRNA ligase"/>
    <property type="match status" value="1"/>
</dbReference>
<keyword evidence="4 13" id="KW-0436">Ligase</keyword>
<dbReference type="NCBIfam" id="TIGR00418">
    <property type="entry name" value="thrS"/>
    <property type="match status" value="1"/>
</dbReference>
<feature type="binding site" evidence="13">
    <location>
        <position position="335"/>
    </location>
    <ligand>
        <name>Zn(2+)</name>
        <dbReference type="ChEBI" id="CHEBI:29105"/>
        <note>catalytic</note>
    </ligand>
</feature>
<dbReference type="Pfam" id="PF00587">
    <property type="entry name" value="tRNA-synt_2b"/>
    <property type="match status" value="1"/>
</dbReference>
<dbReference type="InterPro" id="IPR036621">
    <property type="entry name" value="Anticodon-bd_dom_sf"/>
</dbReference>
<comment type="catalytic activity">
    <reaction evidence="12 13">
        <text>tRNA(Thr) + L-threonine + ATP = L-threonyl-tRNA(Thr) + AMP + diphosphate + H(+)</text>
        <dbReference type="Rhea" id="RHEA:24624"/>
        <dbReference type="Rhea" id="RHEA-COMP:9670"/>
        <dbReference type="Rhea" id="RHEA-COMP:9704"/>
        <dbReference type="ChEBI" id="CHEBI:15378"/>
        <dbReference type="ChEBI" id="CHEBI:30616"/>
        <dbReference type="ChEBI" id="CHEBI:33019"/>
        <dbReference type="ChEBI" id="CHEBI:57926"/>
        <dbReference type="ChEBI" id="CHEBI:78442"/>
        <dbReference type="ChEBI" id="CHEBI:78534"/>
        <dbReference type="ChEBI" id="CHEBI:456215"/>
        <dbReference type="EC" id="6.1.1.3"/>
    </reaction>
</comment>
<dbReference type="HAMAP" id="MF_00184">
    <property type="entry name" value="Thr_tRNA_synth"/>
    <property type="match status" value="1"/>
</dbReference>
<dbReference type="Gene3D" id="3.40.50.800">
    <property type="entry name" value="Anticodon-binding domain"/>
    <property type="match status" value="1"/>
</dbReference>
<keyword evidence="6 13" id="KW-0547">Nucleotide-binding</keyword>
<dbReference type="FunFam" id="3.30.54.20:FF:000002">
    <property type="entry name" value="Threonine--tRNA ligase"/>
    <property type="match status" value="1"/>
</dbReference>
<keyword evidence="2 13" id="KW-0963">Cytoplasm</keyword>
<comment type="caution">
    <text evidence="15">The sequence shown here is derived from an EMBL/GenBank/DDBJ whole genome shotgun (WGS) entry which is preliminary data.</text>
</comment>
<evidence type="ECO:0000256" key="12">
    <source>
        <dbReference type="ARBA" id="ARBA00049515"/>
    </source>
</evidence>
<dbReference type="CDD" id="cd00771">
    <property type="entry name" value="ThrRS_core"/>
    <property type="match status" value="1"/>
</dbReference>
<dbReference type="STRING" id="1801992.A2Y98_00145"/>
<dbReference type="FunFam" id="3.40.50.800:FF:000001">
    <property type="entry name" value="Threonine--tRNA ligase"/>
    <property type="match status" value="1"/>
</dbReference>
<evidence type="ECO:0000313" key="16">
    <source>
        <dbReference type="Proteomes" id="UP000179099"/>
    </source>
</evidence>
<reference evidence="15 16" key="1">
    <citation type="journal article" date="2016" name="Nat. Commun.">
        <title>Thousands of microbial genomes shed light on interconnected biogeochemical processes in an aquifer system.</title>
        <authorList>
            <person name="Anantharaman K."/>
            <person name="Brown C.T."/>
            <person name="Hug L.A."/>
            <person name="Sharon I."/>
            <person name="Castelle C.J."/>
            <person name="Probst A.J."/>
            <person name="Thomas B.C."/>
            <person name="Singh A."/>
            <person name="Wilkins M.J."/>
            <person name="Karaoz U."/>
            <person name="Brodie E.L."/>
            <person name="Williams K.H."/>
            <person name="Hubbard S.S."/>
            <person name="Banfield J.F."/>
        </authorList>
    </citation>
    <scope>NUCLEOTIDE SEQUENCE [LARGE SCALE GENOMIC DNA]</scope>
</reference>
<evidence type="ECO:0000256" key="6">
    <source>
        <dbReference type="ARBA" id="ARBA00022741"/>
    </source>
</evidence>
<evidence type="ECO:0000256" key="3">
    <source>
        <dbReference type="ARBA" id="ARBA00022555"/>
    </source>
</evidence>
<dbReference type="FunFam" id="3.30.980.10:FF:000005">
    <property type="entry name" value="Threonyl-tRNA synthetase, mitochondrial"/>
    <property type="match status" value="1"/>
</dbReference>
<dbReference type="EMBL" id="MHMW01000016">
    <property type="protein sequence ID" value="OGZ34265.1"/>
    <property type="molecule type" value="Genomic_DNA"/>
</dbReference>
<dbReference type="GO" id="GO:0000049">
    <property type="term" value="F:tRNA binding"/>
    <property type="evidence" value="ECO:0007669"/>
    <property type="project" value="UniProtKB-KW"/>
</dbReference>
<dbReference type="Gene3D" id="3.30.54.20">
    <property type="match status" value="1"/>
</dbReference>
<dbReference type="AlphaFoldDB" id="A0A1G2F862"/>
<dbReference type="InterPro" id="IPR004154">
    <property type="entry name" value="Anticodon-bd"/>
</dbReference>
<protein>
    <recommendedName>
        <fullName evidence="13">Threonine--tRNA ligase</fullName>
        <ecNumber evidence="13">6.1.1.3</ecNumber>
    </recommendedName>
    <alternativeName>
        <fullName evidence="13">Threonyl-tRNA synthetase</fullName>
        <shortName evidence="13">ThrRS</shortName>
    </alternativeName>
</protein>
<dbReference type="SUPFAM" id="SSF55681">
    <property type="entry name" value="Class II aaRS and biotin synthetases"/>
    <property type="match status" value="1"/>
</dbReference>
<dbReference type="Gene3D" id="3.30.980.10">
    <property type="entry name" value="Threonyl-trna Synthetase, Chain A, domain 2"/>
    <property type="match status" value="1"/>
</dbReference>
<dbReference type="GO" id="GO:0046872">
    <property type="term" value="F:metal ion binding"/>
    <property type="evidence" value="ECO:0007669"/>
    <property type="project" value="UniProtKB-KW"/>
</dbReference>
<feature type="binding site" evidence="13">
    <location>
        <position position="284"/>
    </location>
    <ligand>
        <name>Zn(2+)</name>
        <dbReference type="ChEBI" id="CHEBI:29105"/>
        <note>catalytic</note>
    </ligand>
</feature>
<keyword evidence="8 13" id="KW-0067">ATP-binding</keyword>
<keyword evidence="5 13" id="KW-0479">Metal-binding</keyword>
<comment type="caution">
    <text evidence="13">Lacks conserved residue(s) required for the propagation of feature annotation.</text>
</comment>
<dbReference type="PROSITE" id="PS50862">
    <property type="entry name" value="AA_TRNA_LIGASE_II"/>
    <property type="match status" value="1"/>
</dbReference>
<dbReference type="Proteomes" id="UP000179099">
    <property type="component" value="Unassembled WGS sequence"/>
</dbReference>
<keyword evidence="9 13" id="KW-0694">RNA-binding</keyword>
<evidence type="ECO:0000313" key="15">
    <source>
        <dbReference type="EMBL" id="OGZ34265.1"/>
    </source>
</evidence>
<dbReference type="GO" id="GO:0005524">
    <property type="term" value="F:ATP binding"/>
    <property type="evidence" value="ECO:0007669"/>
    <property type="project" value="UniProtKB-UniRule"/>
</dbReference>
<dbReference type="InterPro" id="IPR002314">
    <property type="entry name" value="aa-tRNA-synt_IIb"/>
</dbReference>
<comment type="subunit">
    <text evidence="13">Homodimer.</text>
</comment>
<evidence type="ECO:0000259" key="14">
    <source>
        <dbReference type="PROSITE" id="PS50862"/>
    </source>
</evidence>
<feature type="binding site" evidence="13">
    <location>
        <position position="461"/>
    </location>
    <ligand>
        <name>Zn(2+)</name>
        <dbReference type="ChEBI" id="CHEBI:29105"/>
        <note>catalytic</note>
    </ligand>
</feature>
<dbReference type="GO" id="GO:0006435">
    <property type="term" value="P:threonyl-tRNA aminoacylation"/>
    <property type="evidence" value="ECO:0007669"/>
    <property type="project" value="UniProtKB-UniRule"/>
</dbReference>
<evidence type="ECO:0000256" key="5">
    <source>
        <dbReference type="ARBA" id="ARBA00022723"/>
    </source>
</evidence>
<dbReference type="InterPro" id="IPR045864">
    <property type="entry name" value="aa-tRNA-synth_II/BPL/LPL"/>
</dbReference>
<evidence type="ECO:0000256" key="1">
    <source>
        <dbReference type="ARBA" id="ARBA00008226"/>
    </source>
</evidence>
<dbReference type="SUPFAM" id="SSF55186">
    <property type="entry name" value="ThrRS/AlaRS common domain"/>
    <property type="match status" value="1"/>
</dbReference>
<evidence type="ECO:0000256" key="13">
    <source>
        <dbReference type="HAMAP-Rule" id="MF_00184"/>
    </source>
</evidence>
<dbReference type="Gene3D" id="3.30.930.10">
    <property type="entry name" value="Bira Bifunctional Protein, Domain 2"/>
    <property type="match status" value="1"/>
</dbReference>
<organism evidence="15 16">
    <name type="scientific">Candidatus Portnoybacteria bacterium RBG_19FT_COMBO_36_7</name>
    <dbReference type="NCBI Taxonomy" id="1801992"/>
    <lineage>
        <taxon>Bacteria</taxon>
        <taxon>Candidatus Portnoyibacteriota</taxon>
    </lineage>
</organism>
<evidence type="ECO:0000256" key="11">
    <source>
        <dbReference type="ARBA" id="ARBA00023146"/>
    </source>
</evidence>
<dbReference type="CDD" id="cd00860">
    <property type="entry name" value="ThrRS_anticodon"/>
    <property type="match status" value="1"/>
</dbReference>
<keyword evidence="11 13" id="KW-0030">Aminoacyl-tRNA synthetase</keyword>
<comment type="cofactor">
    <cofactor evidence="13">
        <name>Zn(2+)</name>
        <dbReference type="ChEBI" id="CHEBI:29105"/>
    </cofactor>
    <text evidence="13">Binds 1 zinc ion per subunit.</text>
</comment>
<gene>
    <name evidence="13" type="primary">thrS</name>
    <name evidence="15" type="ORF">A2Y98_00145</name>
</gene>
<accession>A0A1G2F862</accession>
<name>A0A1G2F862_9BACT</name>
<keyword evidence="3 13" id="KW-0820">tRNA-binding</keyword>
<proteinExistence type="inferred from homology"/>
<dbReference type="Pfam" id="PF07973">
    <property type="entry name" value="tRNA_SAD"/>
    <property type="match status" value="1"/>
</dbReference>
<evidence type="ECO:0000256" key="10">
    <source>
        <dbReference type="ARBA" id="ARBA00022917"/>
    </source>
</evidence>
<dbReference type="PANTHER" id="PTHR11451:SF44">
    <property type="entry name" value="THREONINE--TRNA LIGASE, CHLOROPLASTIC_MITOCHONDRIAL 2"/>
    <property type="match status" value="1"/>
</dbReference>
<dbReference type="SMART" id="SM00863">
    <property type="entry name" value="tRNA_SAD"/>
    <property type="match status" value="1"/>
</dbReference>
<comment type="similarity">
    <text evidence="1 13">Belongs to the class-II aminoacyl-tRNA synthetase family.</text>
</comment>
<dbReference type="EC" id="6.1.1.3" evidence="13"/>
<dbReference type="InterPro" id="IPR002320">
    <property type="entry name" value="Thr-tRNA-ligase_IIa"/>
</dbReference>
<evidence type="ECO:0000256" key="8">
    <source>
        <dbReference type="ARBA" id="ARBA00022840"/>
    </source>
</evidence>
<keyword evidence="10 13" id="KW-0648">Protein biosynthesis</keyword>
<evidence type="ECO:0000256" key="2">
    <source>
        <dbReference type="ARBA" id="ARBA00022490"/>
    </source>
</evidence>
<dbReference type="SUPFAM" id="SSF52954">
    <property type="entry name" value="Class II aaRS ABD-related"/>
    <property type="match status" value="1"/>
</dbReference>
<comment type="subcellular location">
    <subcellularLocation>
        <location evidence="13">Cytoplasm</location>
    </subcellularLocation>
</comment>
<dbReference type="PRINTS" id="PR01047">
    <property type="entry name" value="TRNASYNTHTHR"/>
</dbReference>
<dbReference type="InterPro" id="IPR047246">
    <property type="entry name" value="ThrRS_anticodon"/>
</dbReference>
<evidence type="ECO:0000256" key="4">
    <source>
        <dbReference type="ARBA" id="ARBA00022598"/>
    </source>
</evidence>
<dbReference type="PANTHER" id="PTHR11451">
    <property type="entry name" value="THREONINE-TRNA LIGASE"/>
    <property type="match status" value="1"/>
</dbReference>